<dbReference type="Proteomes" id="UP001302494">
    <property type="component" value="Chromosome"/>
</dbReference>
<protein>
    <submittedName>
        <fullName evidence="1">HEAT repeat domain-containing protein</fullName>
    </submittedName>
</protein>
<gene>
    <name evidence="1" type="ORF">PQG83_14235</name>
</gene>
<sequence>MIMVSFTGLTQVGAEPLSPQSYQPTYLVILQPDTPEEEFEQWLQKEVFPKLEIFQRNVYGVTHELFKTKGQEGNPRYLWRPNIQFIGTPTHDLYDRLSAEMTKLLGEKAHILPKFSFVSDQPGNGEGKDHTHLVVRKTPYYLTSPQQGLPPDGEWEPGTQVALLEEESGSFHLVRGKDGVQGFVQADDIQPLGTHGPQVSAHMNALQEQDVPSRIRAAQALGGIGHPATPAVPLLQKVAEKDVDEYVRHFAKEAVGMIQQPNPLELGIHGMLVVSHRSPEATSPIYLSHLPMYVAPHRFQGIWEVSLDKEGEDSYRHAQMLDNRGGKPLYPYFTLVPTERFALRELNNTRTTFQAKLFGGHFERSSGKFLKVVDVTIKNPVYWSKLHPKGKRPSSSEFIAFGQQSDDENNPVGTAFFSHKITIPENYDQILNVRVMTAPSSLPINPVLQDGTIVTAKGRDDTKARKFASSDKHSPAFTKHISAGSSDTEAHQYVLGILGQYYLEEEELRENHLAENMP</sequence>
<dbReference type="EMBL" id="CP116968">
    <property type="protein sequence ID" value="WNM60910.1"/>
    <property type="molecule type" value="Genomic_DNA"/>
</dbReference>
<proteinExistence type="predicted"/>
<organism evidence="1 2">
    <name type="scientific">Candidatus Nitrospira neomarina</name>
    <dbReference type="NCBI Taxonomy" id="3020899"/>
    <lineage>
        <taxon>Bacteria</taxon>
        <taxon>Pseudomonadati</taxon>
        <taxon>Nitrospirota</taxon>
        <taxon>Nitrospiria</taxon>
        <taxon>Nitrospirales</taxon>
        <taxon>Nitrospiraceae</taxon>
        <taxon>Nitrospira</taxon>
    </lineage>
</organism>
<dbReference type="Gene3D" id="1.25.10.10">
    <property type="entry name" value="Leucine-rich Repeat Variant"/>
    <property type="match status" value="1"/>
</dbReference>
<dbReference type="InterPro" id="IPR016024">
    <property type="entry name" value="ARM-type_fold"/>
</dbReference>
<reference evidence="1 2" key="1">
    <citation type="submission" date="2023-01" db="EMBL/GenBank/DDBJ databases">
        <title>Cultivation and genomic characterization of new, ubiquitous marine nitrite-oxidizing bacteria from the Nitrospirales.</title>
        <authorList>
            <person name="Mueller A.J."/>
            <person name="Daebeler A."/>
            <person name="Herbold C.W."/>
            <person name="Kirkegaard R.H."/>
            <person name="Daims H."/>
        </authorList>
    </citation>
    <scope>NUCLEOTIDE SEQUENCE [LARGE SCALE GENOMIC DNA]</scope>
    <source>
        <strain evidence="1 2">DK</strain>
    </source>
</reference>
<keyword evidence="2" id="KW-1185">Reference proteome</keyword>
<dbReference type="SUPFAM" id="SSF48371">
    <property type="entry name" value="ARM repeat"/>
    <property type="match status" value="1"/>
</dbReference>
<name>A0AA96GIG4_9BACT</name>
<dbReference type="KEGG" id="nneo:PQG83_14235"/>
<dbReference type="RefSeq" id="WP_312742314.1">
    <property type="nucleotide sequence ID" value="NZ_CP116968.1"/>
</dbReference>
<dbReference type="InterPro" id="IPR011989">
    <property type="entry name" value="ARM-like"/>
</dbReference>
<evidence type="ECO:0000313" key="2">
    <source>
        <dbReference type="Proteomes" id="UP001302494"/>
    </source>
</evidence>
<evidence type="ECO:0000313" key="1">
    <source>
        <dbReference type="EMBL" id="WNM60910.1"/>
    </source>
</evidence>
<dbReference type="AlphaFoldDB" id="A0AA96GIG4"/>
<accession>A0AA96GIG4</accession>